<keyword evidence="1 11" id="KW-1003">Cell membrane</keyword>
<keyword evidence="5 11" id="KW-0472">Membrane</keyword>
<protein>
    <recommendedName>
        <fullName evidence="11">Phosphatidylserine decarboxylase proenzyme</fullName>
        <ecNumber evidence="11">4.1.1.65</ecNumber>
    </recommendedName>
    <component>
        <recommendedName>
            <fullName evidence="11">Phosphatidylserine decarboxylase alpha chain</fullName>
        </recommendedName>
    </component>
    <component>
        <recommendedName>
            <fullName evidence="11">Phosphatidylserine decarboxylase beta chain</fullName>
        </recommendedName>
    </component>
</protein>
<organism evidence="13 14">
    <name type="scientific">Candidatus Methylomirabilis lanthanidiphila</name>
    <dbReference type="NCBI Taxonomy" id="2211376"/>
    <lineage>
        <taxon>Bacteria</taxon>
        <taxon>Candidatus Methylomirabilota</taxon>
        <taxon>Candidatus Methylomirabilia</taxon>
        <taxon>Candidatus Methylomirabilales</taxon>
        <taxon>Candidatus Methylomirabilaceae</taxon>
        <taxon>Candidatus Methylomirabilis</taxon>
    </lineage>
</organism>
<dbReference type="GO" id="GO:0004609">
    <property type="term" value="F:phosphatidylserine decarboxylase activity"/>
    <property type="evidence" value="ECO:0007669"/>
    <property type="project" value="UniProtKB-UniRule"/>
</dbReference>
<dbReference type="UniPathway" id="UPA00558">
    <property type="reaction ID" value="UER00616"/>
</dbReference>
<evidence type="ECO:0000256" key="12">
    <source>
        <dbReference type="SAM" id="Phobius"/>
    </source>
</evidence>
<dbReference type="EC" id="4.1.1.65" evidence="11"/>
<comment type="function">
    <text evidence="11">Catalyzes the formation of phosphatidylethanolamine (PtdEtn) from phosphatidylserine (PtdSer).</text>
</comment>
<evidence type="ECO:0000256" key="3">
    <source>
        <dbReference type="ARBA" id="ARBA00022793"/>
    </source>
</evidence>
<keyword evidence="12" id="KW-0812">Transmembrane</keyword>
<evidence type="ECO:0000256" key="1">
    <source>
        <dbReference type="ARBA" id="ARBA00022475"/>
    </source>
</evidence>
<keyword evidence="7 11" id="KW-0594">Phospholipid biosynthesis</keyword>
<evidence type="ECO:0000256" key="4">
    <source>
        <dbReference type="ARBA" id="ARBA00023098"/>
    </source>
</evidence>
<keyword evidence="6 11" id="KW-0865">Zymogen</keyword>
<evidence type="ECO:0000313" key="13">
    <source>
        <dbReference type="EMBL" id="VUZ84196.1"/>
    </source>
</evidence>
<keyword evidence="12" id="KW-1133">Transmembrane helix</keyword>
<reference evidence="13 14" key="1">
    <citation type="submission" date="2019-07" db="EMBL/GenBank/DDBJ databases">
        <authorList>
            <person name="Cremers G."/>
        </authorList>
    </citation>
    <scope>NUCLEOTIDE SEQUENCE [LARGE SCALE GENOMIC DNA]</scope>
</reference>
<evidence type="ECO:0000256" key="7">
    <source>
        <dbReference type="ARBA" id="ARBA00023209"/>
    </source>
</evidence>
<dbReference type="Pfam" id="PF02666">
    <property type="entry name" value="PS_Dcarbxylase"/>
    <property type="match status" value="1"/>
</dbReference>
<feature type="transmembrane region" description="Helical" evidence="12">
    <location>
        <begin position="20"/>
        <end position="45"/>
    </location>
</feature>
<feature type="chain" id="PRO_5023271248" description="Phosphatidylserine decarboxylase beta chain" evidence="11">
    <location>
        <begin position="1"/>
        <end position="176"/>
    </location>
</feature>
<dbReference type="Proteomes" id="UP000334340">
    <property type="component" value="Unassembled WGS sequence"/>
</dbReference>
<evidence type="ECO:0000256" key="10">
    <source>
        <dbReference type="ARBA" id="ARBA00023317"/>
    </source>
</evidence>
<evidence type="ECO:0000313" key="14">
    <source>
        <dbReference type="Proteomes" id="UP000334340"/>
    </source>
</evidence>
<comment type="cofactor">
    <cofactor evidence="11">
        <name>pyruvate</name>
        <dbReference type="ChEBI" id="CHEBI:15361"/>
    </cofactor>
    <text evidence="11">Binds 1 pyruvoyl group covalently per subunit.</text>
</comment>
<sequence>MIPIAREGWPFILPPLSVAVILWIAGWPTTGTITLILAVSVALFFRDPPRDIPKGEGLILSPADGTIVQVTRYIGSELQEPATQISIFLSVLNVHINRAPFPAVVEEVTYKPGAFRIAWQAEASADNEQNLIALKAPEGRLLVKQIAGLIARRIVCRVAPGQKLEAGERIGLIRFGSRVDLIVPTRAELLVKRGDRVYGGTSVIGALR</sequence>
<keyword evidence="3 11" id="KW-0210">Decarboxylase</keyword>
<dbReference type="PANTHER" id="PTHR35809:SF1">
    <property type="entry name" value="ARCHAETIDYLSERINE DECARBOXYLASE PROENZYME-RELATED"/>
    <property type="match status" value="1"/>
</dbReference>
<dbReference type="EMBL" id="CABIKM010000008">
    <property type="protein sequence ID" value="VUZ84196.1"/>
    <property type="molecule type" value="Genomic_DNA"/>
</dbReference>
<proteinExistence type="inferred from homology"/>
<dbReference type="InterPro" id="IPR003817">
    <property type="entry name" value="PS_Dcarbxylase"/>
</dbReference>
<comment type="PTM">
    <text evidence="11">Is synthesized initially as an inactive proenzyme. Formation of the active enzyme involves a self-maturation process in which the active site pyruvoyl group is generated from an internal serine residue via an autocatalytic post-translational modification. Two non-identical subunits are generated from the proenzyme in this reaction, and the pyruvate is formed at the N-terminus of the alpha chain, which is derived from the carboxyl end of the proenzyme. The post-translation cleavage follows an unusual pathway, termed non-hydrolytic serinolysis, in which the side chain hydroxyl group of the serine supplies its oxygen atom to form the C-terminus of the beta chain, while the remainder of the serine residue undergoes an oxidative deamination to produce ammonia and the pyruvoyl prosthetic group on the alpha chain.</text>
</comment>
<comment type="catalytic activity">
    <reaction evidence="11">
        <text>a 1,2-diacyl-sn-glycero-3-phospho-L-serine + H(+) = a 1,2-diacyl-sn-glycero-3-phosphoethanolamine + CO2</text>
        <dbReference type="Rhea" id="RHEA:20828"/>
        <dbReference type="ChEBI" id="CHEBI:15378"/>
        <dbReference type="ChEBI" id="CHEBI:16526"/>
        <dbReference type="ChEBI" id="CHEBI:57262"/>
        <dbReference type="ChEBI" id="CHEBI:64612"/>
        <dbReference type="EC" id="4.1.1.65"/>
    </reaction>
</comment>
<feature type="site" description="Cleavage (non-hydrolytic); by autocatalysis" evidence="11">
    <location>
        <begin position="176"/>
        <end position="177"/>
    </location>
</feature>
<comment type="similarity">
    <text evidence="11">Belongs to the phosphatidylserine decarboxylase family. PSD-A subfamily.</text>
</comment>
<accession>A0A564ZGE3</accession>
<comment type="subunit">
    <text evidence="11">Heterodimer of a large membrane-associated beta subunit and a small pyruvoyl-containing alpha subunit.</text>
</comment>
<dbReference type="NCBIfam" id="NF003685">
    <property type="entry name" value="PRK05305.2-5"/>
    <property type="match status" value="1"/>
</dbReference>
<keyword evidence="9 11" id="KW-1208">Phospholipid metabolism</keyword>
<keyword evidence="8 11" id="KW-0456">Lyase</keyword>
<dbReference type="NCBIfam" id="NF003678">
    <property type="entry name" value="PRK05305.1-2"/>
    <property type="match status" value="1"/>
</dbReference>
<dbReference type="InterPro" id="IPR033175">
    <property type="entry name" value="PSD-A"/>
</dbReference>
<feature type="chain" id="PRO_5023271249" description="Phosphatidylserine decarboxylase alpha chain" evidence="11">
    <location>
        <begin position="177"/>
        <end position="208"/>
    </location>
</feature>
<keyword evidence="14" id="KW-1185">Reference proteome</keyword>
<gene>
    <name evidence="11" type="primary">psd</name>
    <name evidence="13" type="ORF">MELA_00562</name>
</gene>
<evidence type="ECO:0000256" key="5">
    <source>
        <dbReference type="ARBA" id="ARBA00023136"/>
    </source>
</evidence>
<keyword evidence="10 11" id="KW-0670">Pyruvate</keyword>
<dbReference type="HAMAP" id="MF_00664">
    <property type="entry name" value="PS_decarb_PSD_A"/>
    <property type="match status" value="1"/>
</dbReference>
<feature type="modified residue" description="Pyruvic acid (Ser); by autocatalysis" evidence="11">
    <location>
        <position position="177"/>
    </location>
</feature>
<evidence type="ECO:0000256" key="8">
    <source>
        <dbReference type="ARBA" id="ARBA00023239"/>
    </source>
</evidence>
<comment type="subcellular location">
    <subcellularLocation>
        <location evidence="11">Cell membrane</location>
        <topology evidence="11">Peripheral membrane protein</topology>
    </subcellularLocation>
</comment>
<dbReference type="GO" id="GO:0006646">
    <property type="term" value="P:phosphatidylethanolamine biosynthetic process"/>
    <property type="evidence" value="ECO:0007669"/>
    <property type="project" value="UniProtKB-UniRule"/>
</dbReference>
<keyword evidence="4 11" id="KW-0443">Lipid metabolism</keyword>
<evidence type="ECO:0000256" key="2">
    <source>
        <dbReference type="ARBA" id="ARBA00022516"/>
    </source>
</evidence>
<evidence type="ECO:0000256" key="9">
    <source>
        <dbReference type="ARBA" id="ARBA00023264"/>
    </source>
</evidence>
<feature type="active site" description="Schiff-base intermediate with substrate; via pyruvic acid" evidence="11">
    <location>
        <position position="177"/>
    </location>
</feature>
<evidence type="ECO:0000256" key="11">
    <source>
        <dbReference type="HAMAP-Rule" id="MF_00664"/>
    </source>
</evidence>
<dbReference type="PANTHER" id="PTHR35809">
    <property type="entry name" value="ARCHAETIDYLSERINE DECARBOXYLASE PROENZYME-RELATED"/>
    <property type="match status" value="1"/>
</dbReference>
<dbReference type="GO" id="GO:0005886">
    <property type="term" value="C:plasma membrane"/>
    <property type="evidence" value="ECO:0007669"/>
    <property type="project" value="UniProtKB-SubCell"/>
</dbReference>
<comment type="pathway">
    <text evidence="11">Phospholipid metabolism; phosphatidylethanolamine biosynthesis; phosphatidylethanolamine from CDP-diacylglycerol: step 2/2.</text>
</comment>
<dbReference type="AlphaFoldDB" id="A0A564ZGE3"/>
<name>A0A564ZGE3_9BACT</name>
<keyword evidence="2 11" id="KW-0444">Lipid biosynthesis</keyword>
<evidence type="ECO:0000256" key="6">
    <source>
        <dbReference type="ARBA" id="ARBA00023145"/>
    </source>
</evidence>